<evidence type="ECO:0000313" key="2">
    <source>
        <dbReference type="EMBL" id="QGZ56719.1"/>
    </source>
</evidence>
<dbReference type="AlphaFoldDB" id="A0A7Z2G8H1"/>
<gene>
    <name evidence="2" type="ORF">FAZ97_17290</name>
</gene>
<dbReference type="EMBL" id="CP046910">
    <property type="protein sequence ID" value="QGZ56719.1"/>
    <property type="molecule type" value="Genomic_DNA"/>
</dbReference>
<protein>
    <submittedName>
        <fullName evidence="2">Uncharacterized protein</fullName>
    </submittedName>
</protein>
<accession>A0A7Z2G8H1</accession>
<dbReference type="Gene3D" id="1.10.260.40">
    <property type="entry name" value="lambda repressor-like DNA-binding domains"/>
    <property type="match status" value="1"/>
</dbReference>
<keyword evidence="3" id="KW-1185">Reference proteome</keyword>
<name>A0A7Z2G8H1_9BURK</name>
<proteinExistence type="predicted"/>
<sequence length="176" mass="19668">MLTGKELGDAIARAIEKKGVTKKAFADAMGVKPASVQDWVKYGRVAKTRLEDMIRYFADVADLEYWGFNLNMTTYEASPFFKGVRITHEKLSPEVNPGSSVVSGGLKSQREQLVEFVNELIEAFESGKLTPKRLSLMRELLQDGIESHPPSYAQQKLKIRGAHGGERRHTARKKTG</sequence>
<dbReference type="Proteomes" id="UP000434209">
    <property type="component" value="Chromosome 2"/>
</dbReference>
<organism evidence="2 3">
    <name type="scientific">Paraburkholderia acidiphila</name>
    <dbReference type="NCBI Taxonomy" id="2571747"/>
    <lineage>
        <taxon>Bacteria</taxon>
        <taxon>Pseudomonadati</taxon>
        <taxon>Pseudomonadota</taxon>
        <taxon>Betaproteobacteria</taxon>
        <taxon>Burkholderiales</taxon>
        <taxon>Burkholderiaceae</taxon>
        <taxon>Paraburkholderia</taxon>
    </lineage>
</organism>
<dbReference type="InterPro" id="IPR010982">
    <property type="entry name" value="Lambda_DNA-bd_dom_sf"/>
</dbReference>
<dbReference type="OrthoDB" id="9788236at2"/>
<evidence type="ECO:0000256" key="1">
    <source>
        <dbReference type="SAM" id="MobiDB-lite"/>
    </source>
</evidence>
<dbReference type="KEGG" id="pacp:FAZ97_17290"/>
<evidence type="ECO:0000313" key="3">
    <source>
        <dbReference type="Proteomes" id="UP000434209"/>
    </source>
</evidence>
<dbReference type="GO" id="GO:0003677">
    <property type="term" value="F:DNA binding"/>
    <property type="evidence" value="ECO:0007669"/>
    <property type="project" value="InterPro"/>
</dbReference>
<dbReference type="CDD" id="cd00093">
    <property type="entry name" value="HTH_XRE"/>
    <property type="match status" value="1"/>
</dbReference>
<reference evidence="2 3" key="1">
    <citation type="submission" date="2019-12" db="EMBL/GenBank/DDBJ databases">
        <title>Paraburkholderia acidiphila 7Q-K02 sp. nov and Paraburkholderia acidisoli DHF22 sp. nov., two strains isolated from forest soil.</title>
        <authorList>
            <person name="Gao Z."/>
            <person name="Qiu L."/>
        </authorList>
    </citation>
    <scope>NUCLEOTIDE SEQUENCE [LARGE SCALE GENOMIC DNA]</scope>
    <source>
        <strain evidence="2 3">7Q-K02</strain>
    </source>
</reference>
<feature type="region of interest" description="Disordered" evidence="1">
    <location>
        <begin position="152"/>
        <end position="176"/>
    </location>
</feature>
<dbReference type="RefSeq" id="WP_158759673.1">
    <property type="nucleotide sequence ID" value="NZ_CP046910.1"/>
</dbReference>
<dbReference type="InterPro" id="IPR001387">
    <property type="entry name" value="Cro/C1-type_HTH"/>
</dbReference>